<evidence type="ECO:0000256" key="4">
    <source>
        <dbReference type="ARBA" id="ARBA00022692"/>
    </source>
</evidence>
<comment type="similarity">
    <text evidence="7">Belongs to the fluoride channel Fluc/FEX (TC 1.A.43) family.</text>
</comment>
<protein>
    <recommendedName>
        <fullName evidence="12">Fluoride ion transporter CrcB</fullName>
    </recommendedName>
</protein>
<evidence type="ECO:0000313" key="11">
    <source>
        <dbReference type="Proteomes" id="UP001054902"/>
    </source>
</evidence>
<evidence type="ECO:0000256" key="7">
    <source>
        <dbReference type="ARBA" id="ARBA00035120"/>
    </source>
</evidence>
<comment type="catalytic activity">
    <reaction evidence="8">
        <text>fluoride(in) = fluoride(out)</text>
        <dbReference type="Rhea" id="RHEA:76159"/>
        <dbReference type="ChEBI" id="CHEBI:17051"/>
    </reaction>
    <physiologicalReaction direction="left-to-right" evidence="8">
        <dbReference type="Rhea" id="RHEA:76160"/>
    </physiologicalReaction>
</comment>
<comment type="function">
    <text evidence="1">Fluoride channel required for the rapid expulsion of cytoplasmic fluoride.</text>
</comment>
<evidence type="ECO:0000256" key="3">
    <source>
        <dbReference type="ARBA" id="ARBA00022475"/>
    </source>
</evidence>
<dbReference type="Pfam" id="PF02537">
    <property type="entry name" value="CRCB"/>
    <property type="match status" value="1"/>
</dbReference>
<proteinExistence type="inferred from homology"/>
<evidence type="ECO:0000256" key="2">
    <source>
        <dbReference type="ARBA" id="ARBA00004651"/>
    </source>
</evidence>
<accession>A0AAD3CXY1</accession>
<sequence>MAVGVGAVCGALCRHHAGRLATERIAKDPKLKALTGWHTAGINILGSFILGGVFSTPLREPQNSIIAKSAKQNCGFALSPRMKLLVGVGFCGAFTTFSTFSVDVVNMINKGELMRASSYIAVNNVGGVCAAGLGMMMAKRVFSR</sequence>
<keyword evidence="4 9" id="KW-0812">Transmembrane</keyword>
<name>A0AAD3CXY1_9STRA</name>
<dbReference type="GO" id="GO:0005886">
    <property type="term" value="C:plasma membrane"/>
    <property type="evidence" value="ECO:0007669"/>
    <property type="project" value="UniProtKB-SubCell"/>
</dbReference>
<evidence type="ECO:0000256" key="1">
    <source>
        <dbReference type="ARBA" id="ARBA00002598"/>
    </source>
</evidence>
<evidence type="ECO:0008006" key="12">
    <source>
        <dbReference type="Google" id="ProtNLM"/>
    </source>
</evidence>
<evidence type="ECO:0000256" key="8">
    <source>
        <dbReference type="ARBA" id="ARBA00035585"/>
    </source>
</evidence>
<evidence type="ECO:0000313" key="10">
    <source>
        <dbReference type="EMBL" id="GFH52960.1"/>
    </source>
</evidence>
<dbReference type="Proteomes" id="UP001054902">
    <property type="component" value="Unassembled WGS sequence"/>
</dbReference>
<keyword evidence="5 9" id="KW-1133">Transmembrane helix</keyword>
<keyword evidence="6 9" id="KW-0472">Membrane</keyword>
<feature type="transmembrane region" description="Helical" evidence="9">
    <location>
        <begin position="84"/>
        <end position="108"/>
    </location>
</feature>
<keyword evidence="11" id="KW-1185">Reference proteome</keyword>
<comment type="subcellular location">
    <subcellularLocation>
        <location evidence="2">Cell membrane</location>
        <topology evidence="2">Multi-pass membrane protein</topology>
    </subcellularLocation>
</comment>
<dbReference type="PANTHER" id="PTHR28259">
    <property type="entry name" value="FLUORIDE EXPORT PROTEIN 1-RELATED"/>
    <property type="match status" value="1"/>
</dbReference>
<dbReference type="AlphaFoldDB" id="A0AAD3CXY1"/>
<evidence type="ECO:0000256" key="9">
    <source>
        <dbReference type="SAM" id="Phobius"/>
    </source>
</evidence>
<evidence type="ECO:0000256" key="5">
    <source>
        <dbReference type="ARBA" id="ARBA00022989"/>
    </source>
</evidence>
<feature type="transmembrane region" description="Helical" evidence="9">
    <location>
        <begin position="120"/>
        <end position="138"/>
    </location>
</feature>
<comment type="caution">
    <text evidence="10">The sequence shown here is derived from an EMBL/GenBank/DDBJ whole genome shotgun (WGS) entry which is preliminary data.</text>
</comment>
<feature type="transmembrane region" description="Helical" evidence="9">
    <location>
        <begin position="37"/>
        <end position="58"/>
    </location>
</feature>
<gene>
    <name evidence="10" type="ORF">CTEN210_09436</name>
</gene>
<dbReference type="EMBL" id="BLLK01000046">
    <property type="protein sequence ID" value="GFH52960.1"/>
    <property type="molecule type" value="Genomic_DNA"/>
</dbReference>
<dbReference type="InterPro" id="IPR003691">
    <property type="entry name" value="FluC"/>
</dbReference>
<organism evidence="10 11">
    <name type="scientific">Chaetoceros tenuissimus</name>
    <dbReference type="NCBI Taxonomy" id="426638"/>
    <lineage>
        <taxon>Eukaryota</taxon>
        <taxon>Sar</taxon>
        <taxon>Stramenopiles</taxon>
        <taxon>Ochrophyta</taxon>
        <taxon>Bacillariophyta</taxon>
        <taxon>Coscinodiscophyceae</taxon>
        <taxon>Chaetocerotophycidae</taxon>
        <taxon>Chaetocerotales</taxon>
        <taxon>Chaetocerotaceae</taxon>
        <taxon>Chaetoceros</taxon>
    </lineage>
</organism>
<reference evidence="10 11" key="1">
    <citation type="journal article" date="2021" name="Sci. Rep.">
        <title>The genome of the diatom Chaetoceros tenuissimus carries an ancient integrated fragment of an extant virus.</title>
        <authorList>
            <person name="Hongo Y."/>
            <person name="Kimura K."/>
            <person name="Takaki Y."/>
            <person name="Yoshida Y."/>
            <person name="Baba S."/>
            <person name="Kobayashi G."/>
            <person name="Nagasaki K."/>
            <person name="Hano T."/>
            <person name="Tomaru Y."/>
        </authorList>
    </citation>
    <scope>NUCLEOTIDE SEQUENCE [LARGE SCALE GENOMIC DNA]</scope>
    <source>
        <strain evidence="10 11">NIES-3715</strain>
    </source>
</reference>
<dbReference type="GO" id="GO:1903425">
    <property type="term" value="F:fluoride transmembrane transporter activity"/>
    <property type="evidence" value="ECO:0007669"/>
    <property type="project" value="TreeGrafter"/>
</dbReference>
<evidence type="ECO:0000256" key="6">
    <source>
        <dbReference type="ARBA" id="ARBA00023136"/>
    </source>
</evidence>
<keyword evidence="3" id="KW-1003">Cell membrane</keyword>
<dbReference type="PANTHER" id="PTHR28259:SF1">
    <property type="entry name" value="FLUORIDE EXPORT PROTEIN 1-RELATED"/>
    <property type="match status" value="1"/>
</dbReference>
<dbReference type="HAMAP" id="MF_00454">
    <property type="entry name" value="FluC"/>
    <property type="match status" value="1"/>
</dbReference>